<sequence length="623" mass="70075">MAVTLLSKTNRPTKYNNHGSIPERPAILLKVVSLMIVVVLIFQLKLLNKVNNITSTIGFISEEKTTQADLPPQPTTETKDTNKERYKDCIFRDSSLVESVYIYPVPGTPEFTGDILSVYGQTHSIPEYPWVAVDAEAKREGWGPYDTASQLVQYNTELMVRDILTHPDSCLRTNDPEKATLFYVPYLPAAEFHQGKLHLGNYSTTEYGKAIMDILERNDHSGWERSFGLTSKYWKRRGGSDHILVFSEPMHGLWHPRNRRGNYHFIRSQYQLTPPIVISVELSTTFVDMYPNCARKNILMPYPNTDGRWFNGKLNQEADAQLKDFGIQELSDSPAALPSELQLHGQKEQGQATDWSVTTPPRILAQFYKAGNHGTCRYLRTNMANDFKCTPSGKFSHEHNIKNYAYGYRQSTFCPCPGGDSPSAKRMFDALLAGCIPIVLSHDFVWPFTAEFDRSAPVISNETTAILSRAAKGIDGATLFGENPHSSPSSKVAILHPDDYSVRLEVRDHNEAKLDPETCQVVQDGKGADQTALQTILESFSAEEIARLKQGASLAGYAYSYYRMRPDLPDNPMRESVLPDGGAAHMLVRSLEERAEGKLWPQCQRELKGKNPTNDDKVFTFVC</sequence>
<reference evidence="4" key="1">
    <citation type="journal article" date="2021" name="Sci. Rep.">
        <title>Diploid genomic architecture of Nitzschia inconspicua, an elite biomass production diatom.</title>
        <authorList>
            <person name="Oliver A."/>
            <person name="Podell S."/>
            <person name="Pinowska A."/>
            <person name="Traller J.C."/>
            <person name="Smith S.R."/>
            <person name="McClure R."/>
            <person name="Beliaev A."/>
            <person name="Bohutskyi P."/>
            <person name="Hill E.A."/>
            <person name="Rabines A."/>
            <person name="Zheng H."/>
            <person name="Allen L.Z."/>
            <person name="Kuo A."/>
            <person name="Grigoriev I.V."/>
            <person name="Allen A.E."/>
            <person name="Hazlebeck D."/>
            <person name="Allen E.E."/>
        </authorList>
    </citation>
    <scope>NUCLEOTIDE SEQUENCE</scope>
    <source>
        <strain evidence="4">Hildebrandi</strain>
    </source>
</reference>
<dbReference type="PANTHER" id="PTHR11062:SF281">
    <property type="entry name" value="EXOSTOSIN-LIKE 2"/>
    <property type="match status" value="1"/>
</dbReference>
<keyword evidence="2" id="KW-0472">Membrane</keyword>
<dbReference type="Pfam" id="PF03016">
    <property type="entry name" value="Exostosin_GT47"/>
    <property type="match status" value="1"/>
</dbReference>
<name>A0A9K3KQ14_9STRA</name>
<reference evidence="4" key="2">
    <citation type="submission" date="2021-04" db="EMBL/GenBank/DDBJ databases">
        <authorList>
            <person name="Podell S."/>
        </authorList>
    </citation>
    <scope>NUCLEOTIDE SEQUENCE</scope>
    <source>
        <strain evidence="4">Hildebrandi</strain>
    </source>
</reference>
<protein>
    <submittedName>
        <fullName evidence="4">Exostosin family protein</fullName>
    </submittedName>
</protein>
<evidence type="ECO:0000313" key="5">
    <source>
        <dbReference type="Proteomes" id="UP000693970"/>
    </source>
</evidence>
<accession>A0A9K3KQ14</accession>
<organism evidence="4 5">
    <name type="scientific">Nitzschia inconspicua</name>
    <dbReference type="NCBI Taxonomy" id="303405"/>
    <lineage>
        <taxon>Eukaryota</taxon>
        <taxon>Sar</taxon>
        <taxon>Stramenopiles</taxon>
        <taxon>Ochrophyta</taxon>
        <taxon>Bacillariophyta</taxon>
        <taxon>Bacillariophyceae</taxon>
        <taxon>Bacillariophycidae</taxon>
        <taxon>Bacillariales</taxon>
        <taxon>Bacillariaceae</taxon>
        <taxon>Nitzschia</taxon>
    </lineage>
</organism>
<dbReference type="EMBL" id="JAGRRH010000021">
    <property type="protein sequence ID" value="KAG7346998.1"/>
    <property type="molecule type" value="Genomic_DNA"/>
</dbReference>
<evidence type="ECO:0000256" key="1">
    <source>
        <dbReference type="ARBA" id="ARBA00010271"/>
    </source>
</evidence>
<comment type="similarity">
    <text evidence="1">Belongs to the glycosyltransferase 47 family.</text>
</comment>
<feature type="transmembrane region" description="Helical" evidence="2">
    <location>
        <begin position="27"/>
        <end position="47"/>
    </location>
</feature>
<dbReference type="PANTHER" id="PTHR11062">
    <property type="entry name" value="EXOSTOSIN HEPARAN SULFATE GLYCOSYLTRANSFERASE -RELATED"/>
    <property type="match status" value="1"/>
</dbReference>
<dbReference type="OrthoDB" id="41933at2759"/>
<dbReference type="GO" id="GO:0016757">
    <property type="term" value="F:glycosyltransferase activity"/>
    <property type="evidence" value="ECO:0007669"/>
    <property type="project" value="InterPro"/>
</dbReference>
<keyword evidence="2" id="KW-0812">Transmembrane</keyword>
<dbReference type="InterPro" id="IPR040911">
    <property type="entry name" value="Exostosin_GT47"/>
</dbReference>
<evidence type="ECO:0000259" key="3">
    <source>
        <dbReference type="Pfam" id="PF03016"/>
    </source>
</evidence>
<proteinExistence type="inferred from homology"/>
<dbReference type="AlphaFoldDB" id="A0A9K3KQ14"/>
<keyword evidence="2" id="KW-1133">Transmembrane helix</keyword>
<evidence type="ECO:0000256" key="2">
    <source>
        <dbReference type="SAM" id="Phobius"/>
    </source>
</evidence>
<comment type="caution">
    <text evidence="4">The sequence shown here is derived from an EMBL/GenBank/DDBJ whole genome shotgun (WGS) entry which is preliminary data.</text>
</comment>
<gene>
    <name evidence="4" type="ORF">IV203_006067</name>
</gene>
<keyword evidence="5" id="KW-1185">Reference proteome</keyword>
<feature type="domain" description="Exostosin GT47" evidence="3">
    <location>
        <begin position="100"/>
        <end position="459"/>
    </location>
</feature>
<dbReference type="Proteomes" id="UP000693970">
    <property type="component" value="Unassembled WGS sequence"/>
</dbReference>
<evidence type="ECO:0000313" key="4">
    <source>
        <dbReference type="EMBL" id="KAG7346998.1"/>
    </source>
</evidence>
<dbReference type="InterPro" id="IPR004263">
    <property type="entry name" value="Exostosin"/>
</dbReference>